<dbReference type="SUPFAM" id="SSF56059">
    <property type="entry name" value="Glutathione synthetase ATP-binding domain-like"/>
    <property type="match status" value="1"/>
</dbReference>
<dbReference type="EMBL" id="DF977503">
    <property type="protein sequence ID" value="GAP91243.1"/>
    <property type="molecule type" value="Genomic_DNA"/>
</dbReference>
<dbReference type="PANTHER" id="PTHR47551">
    <property type="entry name" value="TUBULIN--TYROSINE LIGASE PBY1-RELATED"/>
    <property type="match status" value="1"/>
</dbReference>
<dbReference type="InterPro" id="IPR002828">
    <property type="entry name" value="SurE-like_Pase/nucleotidase"/>
</dbReference>
<dbReference type="PROSITE" id="PS51221">
    <property type="entry name" value="TTL"/>
    <property type="match status" value="1"/>
</dbReference>
<dbReference type="GO" id="GO:0016787">
    <property type="term" value="F:hydrolase activity"/>
    <property type="evidence" value="ECO:0007669"/>
    <property type="project" value="InterPro"/>
</dbReference>
<evidence type="ECO:0000313" key="3">
    <source>
        <dbReference type="EMBL" id="GAP91243.1"/>
    </source>
</evidence>
<dbReference type="Pfam" id="PF01975">
    <property type="entry name" value="SurE"/>
    <property type="match status" value="1"/>
</dbReference>
<protein>
    <submittedName>
        <fullName evidence="3">Putative 5 3-nucleotidase</fullName>
    </submittedName>
</protein>
<dbReference type="STRING" id="77044.A0A1W2TRV1"/>
<feature type="region of interest" description="Disordered" evidence="1">
    <location>
        <begin position="241"/>
        <end position="277"/>
    </location>
</feature>
<gene>
    <name evidence="3" type="ORF">SAMD00023353_5800670</name>
</gene>
<evidence type="ECO:0000259" key="2">
    <source>
        <dbReference type="Pfam" id="PF01975"/>
    </source>
</evidence>
<feature type="compositionally biased region" description="Acidic residues" evidence="1">
    <location>
        <begin position="567"/>
        <end position="593"/>
    </location>
</feature>
<keyword evidence="4" id="KW-1185">Reference proteome</keyword>
<organism evidence="3">
    <name type="scientific">Rosellinia necatrix</name>
    <name type="common">White root-rot fungus</name>
    <dbReference type="NCBI Taxonomy" id="77044"/>
    <lineage>
        <taxon>Eukaryota</taxon>
        <taxon>Fungi</taxon>
        <taxon>Dikarya</taxon>
        <taxon>Ascomycota</taxon>
        <taxon>Pezizomycotina</taxon>
        <taxon>Sordariomycetes</taxon>
        <taxon>Xylariomycetidae</taxon>
        <taxon>Xylariales</taxon>
        <taxon>Xylariaceae</taxon>
        <taxon>Rosellinia</taxon>
    </lineage>
</organism>
<dbReference type="Gene3D" id="3.40.1210.10">
    <property type="entry name" value="Survival protein SurE-like phosphatase/nucleotidase"/>
    <property type="match status" value="1"/>
</dbReference>
<dbReference type="Proteomes" id="UP000054516">
    <property type="component" value="Unassembled WGS sequence"/>
</dbReference>
<proteinExistence type="predicted"/>
<dbReference type="Pfam" id="PF03133">
    <property type="entry name" value="TTL"/>
    <property type="match status" value="1"/>
</dbReference>
<dbReference type="PANTHER" id="PTHR47551:SF1">
    <property type="entry name" value="TUBULIN--TYROSINE LIGASE PBY1-RELATED"/>
    <property type="match status" value="1"/>
</dbReference>
<dbReference type="InterPro" id="IPR036523">
    <property type="entry name" value="SurE-like_sf"/>
</dbReference>
<dbReference type="OMA" id="TNTCFQE"/>
<accession>A0A1W2TRV1</accession>
<evidence type="ECO:0000256" key="1">
    <source>
        <dbReference type="SAM" id="MobiDB-lite"/>
    </source>
</evidence>
<dbReference type="NCBIfam" id="TIGR00087">
    <property type="entry name" value="surE"/>
    <property type="match status" value="1"/>
</dbReference>
<dbReference type="Gene3D" id="3.30.470.20">
    <property type="entry name" value="ATP-grasp fold, B domain"/>
    <property type="match status" value="1"/>
</dbReference>
<sequence length="857" mass="94681">MHILVTNDDGPPGPASPYVHSLVRALQNAGHTVSVCLPDTQRSWIGKAHMIGQTVKPTYYRPPATYDTQDDNTPQGTTHRLPSRGPNAVEEWVLVDGTPASCAQIGLHHAFRERGHIDLVVSGPNFGRNSTALFALSSGTLGAALEAAACRRHAIALSWAHFKDRQNPKDPAIIEEATRHSVRVIEALDAQWPADGSVDLYTVNVALLPGLQSRRTMFTPMLQNYWGDGGTCFTEVEGIVGDEDEEEERIRNDEVAAEPKATNRAKTGSDEKNEENKGLIHRHFKWKPRFEDVYQSVEEAPPGNDGWAVKEGHTSVTPMKANFWQAASHLHGTELNLKIHKSIEKKSAPFLAAGQSTLHLRPKDHFYALIAYEDAYVHPLIMSALEASFPPGSFTVISKPPDTIKDEAIPLVRLLPTPEANVLQITPYEAIDWDFVAAHPQTCLVNSYMLRKALIRKHYLASTVEHWVAKRPLSVLKDHVKRSEAFEVDYAEFLDDALVEAFDLRASLERNEAFLLNDGKGEDEGALKEKAKEGEGIEWWILKPGMSDRGQGIRLFCTMAQLQGIFDEWEAERPDSEDEDEDEEEEEEEDEGKDGDGERTKGDDGDDGEEGGGDYITASQLRHFVAQPYVDPPLLLPGDGRKFHIRTYVACTGALDVYVYRPMLALFAGRAYQAPKYGREVGVGAGGEIDLEAHLTNTCLQRSVAEDTVRLFWDLSLPLLPGRTEEGGEGKGEGEGEGDAKERVFAQICDITGEVFEAAARSMQMHFRPLANAFEIFGLDFLVDAAGHAYLLEVNSFPDFRQTGDELKGLVGGLWREVLARAVGGFFGGRGGERGMGTRKGEGGDQLILVRRVELGR</sequence>
<dbReference type="InterPro" id="IPR027746">
    <property type="entry name" value="TTL"/>
</dbReference>
<name>A0A1W2TRV1_ROSNE</name>
<dbReference type="AlphaFoldDB" id="A0A1W2TRV1"/>
<dbReference type="InterPro" id="IPR004344">
    <property type="entry name" value="TTL/TTLL_fam"/>
</dbReference>
<evidence type="ECO:0000313" key="4">
    <source>
        <dbReference type="Proteomes" id="UP000054516"/>
    </source>
</evidence>
<dbReference type="GO" id="GO:0000932">
    <property type="term" value="C:P-body"/>
    <property type="evidence" value="ECO:0007669"/>
    <property type="project" value="TreeGrafter"/>
</dbReference>
<feature type="domain" description="Survival protein SurE-like phosphatase/nucleotidase" evidence="2">
    <location>
        <begin position="3"/>
        <end position="227"/>
    </location>
</feature>
<reference evidence="3" key="1">
    <citation type="submission" date="2016-03" db="EMBL/GenBank/DDBJ databases">
        <title>Draft genome sequence of Rosellinia necatrix.</title>
        <authorList>
            <person name="Kanematsu S."/>
        </authorList>
    </citation>
    <scope>NUCLEOTIDE SEQUENCE [LARGE SCALE GENOMIC DNA]</scope>
    <source>
        <strain evidence="3">W97</strain>
    </source>
</reference>
<feature type="region of interest" description="Disordered" evidence="1">
    <location>
        <begin position="567"/>
        <end position="614"/>
    </location>
</feature>
<dbReference type="OrthoDB" id="202825at2759"/>
<feature type="compositionally biased region" description="Basic and acidic residues" evidence="1">
    <location>
        <begin position="594"/>
        <end position="603"/>
    </location>
</feature>
<feature type="compositionally biased region" description="Basic and acidic residues" evidence="1">
    <location>
        <begin position="267"/>
        <end position="277"/>
    </location>
</feature>
<dbReference type="SUPFAM" id="SSF64167">
    <property type="entry name" value="SurE-like"/>
    <property type="match status" value="1"/>
</dbReference>